<evidence type="ECO:0000313" key="3">
    <source>
        <dbReference type="Proteomes" id="UP000600247"/>
    </source>
</evidence>
<evidence type="ECO:0000256" key="1">
    <source>
        <dbReference type="SAM" id="Phobius"/>
    </source>
</evidence>
<accession>A0A917LX65</accession>
<sequence>MQSGEEVRALRKKGKWIAIAGLAVLVVFLSLFAAAQRPLKADGITTIAESETLIIGLVNHGFWDIKLTDVAVNGKWRPAQEVQLIVSYTLHLVAGSGLEEDPNIKFVAMDAMKIHPKLSTEEVQKYKGSTDTPIGYGIRISSEDKIEQITIRYNYMGLPFTKTMTVDQWPASNF</sequence>
<dbReference type="AlphaFoldDB" id="A0A917LX65"/>
<organism evidence="2 3">
    <name type="scientific">Paenibacillus radicis</name>
    <name type="common">ex Gao et al. 2016</name>
    <dbReference type="NCBI Taxonomy" id="1737354"/>
    <lineage>
        <taxon>Bacteria</taxon>
        <taxon>Bacillati</taxon>
        <taxon>Bacillota</taxon>
        <taxon>Bacilli</taxon>
        <taxon>Bacillales</taxon>
        <taxon>Paenibacillaceae</taxon>
        <taxon>Paenibacillus</taxon>
    </lineage>
</organism>
<reference evidence="2 3" key="1">
    <citation type="journal article" date="2014" name="Int. J. Syst. Evol. Microbiol.">
        <title>Complete genome sequence of Corynebacterium casei LMG S-19264T (=DSM 44701T), isolated from a smear-ripened cheese.</title>
        <authorList>
            <consortium name="US DOE Joint Genome Institute (JGI-PGF)"/>
            <person name="Walter F."/>
            <person name="Albersmeier A."/>
            <person name="Kalinowski J."/>
            <person name="Ruckert C."/>
        </authorList>
    </citation>
    <scope>NUCLEOTIDE SEQUENCE [LARGE SCALE GENOMIC DNA]</scope>
    <source>
        <strain evidence="2 3">CGMCC 1.15286</strain>
    </source>
</reference>
<comment type="caution">
    <text evidence="2">The sequence shown here is derived from an EMBL/GenBank/DDBJ whole genome shotgun (WGS) entry which is preliminary data.</text>
</comment>
<dbReference type="EMBL" id="BMHY01000002">
    <property type="protein sequence ID" value="GGG61307.1"/>
    <property type="molecule type" value="Genomic_DNA"/>
</dbReference>
<keyword evidence="1" id="KW-1133">Transmembrane helix</keyword>
<keyword evidence="1" id="KW-0472">Membrane</keyword>
<dbReference type="Proteomes" id="UP000600247">
    <property type="component" value="Unassembled WGS sequence"/>
</dbReference>
<protein>
    <submittedName>
        <fullName evidence="2">Uncharacterized protein</fullName>
    </submittedName>
</protein>
<keyword evidence="1" id="KW-0812">Transmembrane</keyword>
<gene>
    <name evidence="2" type="ORF">GCM10010918_13450</name>
</gene>
<evidence type="ECO:0000313" key="2">
    <source>
        <dbReference type="EMBL" id="GGG61307.1"/>
    </source>
</evidence>
<name>A0A917LX65_9BACL</name>
<keyword evidence="3" id="KW-1185">Reference proteome</keyword>
<feature type="transmembrane region" description="Helical" evidence="1">
    <location>
        <begin position="16"/>
        <end position="35"/>
    </location>
</feature>
<proteinExistence type="predicted"/>